<proteinExistence type="predicted"/>
<dbReference type="SUPFAM" id="SSF54427">
    <property type="entry name" value="NTF2-like"/>
    <property type="match status" value="1"/>
</dbReference>
<feature type="domain" description="DUF4440" evidence="1">
    <location>
        <begin position="8"/>
        <end position="110"/>
    </location>
</feature>
<comment type="caution">
    <text evidence="2">The sequence shown here is derived from an EMBL/GenBank/DDBJ whole genome shotgun (WGS) entry which is preliminary data.</text>
</comment>
<name>A0ABY2WUQ9_9RHOB</name>
<dbReference type="InterPro" id="IPR027843">
    <property type="entry name" value="DUF4440"/>
</dbReference>
<dbReference type="InterPro" id="IPR032710">
    <property type="entry name" value="NTF2-like_dom_sf"/>
</dbReference>
<dbReference type="Gene3D" id="3.10.450.50">
    <property type="match status" value="1"/>
</dbReference>
<organism evidence="2 3">
    <name type="scientific">Ruegeria sediminis</name>
    <dbReference type="NCBI Taxonomy" id="2583820"/>
    <lineage>
        <taxon>Bacteria</taxon>
        <taxon>Pseudomonadati</taxon>
        <taxon>Pseudomonadota</taxon>
        <taxon>Alphaproteobacteria</taxon>
        <taxon>Rhodobacterales</taxon>
        <taxon>Roseobacteraceae</taxon>
        <taxon>Ruegeria</taxon>
    </lineage>
</organism>
<protein>
    <submittedName>
        <fullName evidence="2">DUF4440 domain-containing protein</fullName>
    </submittedName>
</protein>
<dbReference type="Proteomes" id="UP001193035">
    <property type="component" value="Unassembled WGS sequence"/>
</dbReference>
<reference evidence="2 3" key="1">
    <citation type="submission" date="2019-05" db="EMBL/GenBank/DDBJ databases">
        <title>Ruegeria sp. nov., isolated from tidal flat.</title>
        <authorList>
            <person name="Kim W."/>
        </authorList>
    </citation>
    <scope>NUCLEOTIDE SEQUENCE [LARGE SCALE GENOMIC DNA]</scope>
    <source>
        <strain evidence="2 3">CAU 1488</strain>
    </source>
</reference>
<sequence length="118" mass="13238">MAIEDELQKLLDDYVTAYRVSDAAACALVFTTDARIISPYGPAAFGRAEIERIHREWMQDGAEDKRVEVVEAGQSGDLAWCLARFSEGESEGEGTSLNVFERQKDGRWQIRMCSMNEA</sequence>
<gene>
    <name evidence="2" type="ORF">FGK63_14385</name>
</gene>
<dbReference type="RefSeq" id="WP_138843460.1">
    <property type="nucleotide sequence ID" value="NZ_VCPD01000005.1"/>
</dbReference>
<dbReference type="EMBL" id="VCPD01000005">
    <property type="protein sequence ID" value="TMV06341.1"/>
    <property type="molecule type" value="Genomic_DNA"/>
</dbReference>
<dbReference type="Pfam" id="PF14534">
    <property type="entry name" value="DUF4440"/>
    <property type="match status" value="1"/>
</dbReference>
<evidence type="ECO:0000313" key="2">
    <source>
        <dbReference type="EMBL" id="TMV06341.1"/>
    </source>
</evidence>
<evidence type="ECO:0000313" key="3">
    <source>
        <dbReference type="Proteomes" id="UP001193035"/>
    </source>
</evidence>
<keyword evidence="3" id="KW-1185">Reference proteome</keyword>
<accession>A0ABY2WUQ9</accession>
<evidence type="ECO:0000259" key="1">
    <source>
        <dbReference type="Pfam" id="PF14534"/>
    </source>
</evidence>